<evidence type="ECO:0000256" key="3">
    <source>
        <dbReference type="ARBA" id="ARBA00009105"/>
    </source>
</evidence>
<evidence type="ECO:0000256" key="4">
    <source>
        <dbReference type="ARBA" id="ARBA00022676"/>
    </source>
</evidence>
<evidence type="ECO:0000256" key="6">
    <source>
        <dbReference type="ARBA" id="ARBA00022692"/>
    </source>
</evidence>
<comment type="subcellular location">
    <subcellularLocation>
        <location evidence="1">Golgi apparatus membrane</location>
        <topology evidence="1">Single-pass type II membrane protein</topology>
    </subcellularLocation>
</comment>
<evidence type="ECO:0000256" key="1">
    <source>
        <dbReference type="ARBA" id="ARBA00004323"/>
    </source>
</evidence>
<evidence type="ECO:0000313" key="14">
    <source>
        <dbReference type="EMBL" id="TID14163.1"/>
    </source>
</evidence>
<comment type="similarity">
    <text evidence="3">Belongs to the MNN1/MNT family.</text>
</comment>
<dbReference type="InterPro" id="IPR022751">
    <property type="entry name" value="Alpha_mannosyltransferase"/>
</dbReference>
<dbReference type="PANTHER" id="PTHR31392">
    <property type="entry name" value="ALPHA-1,3-MANNOSYLTRANSFERASE MNN1-RELATED"/>
    <property type="match status" value="1"/>
</dbReference>
<evidence type="ECO:0000256" key="9">
    <source>
        <dbReference type="ARBA" id="ARBA00023034"/>
    </source>
</evidence>
<reference evidence="14 15" key="1">
    <citation type="journal article" date="2019" name="Front. Genet.">
        <title>Whole-Genome Sequencing of the Opportunistic Yeast Pathogen Candida inconspicua Uncovers Its Hybrid Origin.</title>
        <authorList>
            <person name="Mixao V."/>
            <person name="Hansen A.P."/>
            <person name="Saus E."/>
            <person name="Boekhout T."/>
            <person name="Lass-Florl C."/>
            <person name="Gabaldon T."/>
        </authorList>
    </citation>
    <scope>NUCLEOTIDE SEQUENCE [LARGE SCALE GENOMIC DNA]</scope>
    <source>
        <strain evidence="14 15">CBS 180</strain>
    </source>
</reference>
<evidence type="ECO:0000256" key="7">
    <source>
        <dbReference type="ARBA" id="ARBA00022968"/>
    </source>
</evidence>
<feature type="compositionally biased region" description="Acidic residues" evidence="12">
    <location>
        <begin position="843"/>
        <end position="859"/>
    </location>
</feature>
<evidence type="ECO:0000313" key="15">
    <source>
        <dbReference type="Proteomes" id="UP000307173"/>
    </source>
</evidence>
<keyword evidence="10 13" id="KW-0472">Membrane</keyword>
<feature type="compositionally biased region" description="Basic and acidic residues" evidence="12">
    <location>
        <begin position="756"/>
        <end position="765"/>
    </location>
</feature>
<evidence type="ECO:0000256" key="13">
    <source>
        <dbReference type="SAM" id="Phobius"/>
    </source>
</evidence>
<keyword evidence="6 13" id="KW-0812">Transmembrane</keyword>
<evidence type="ECO:0008006" key="16">
    <source>
        <dbReference type="Google" id="ProtNLM"/>
    </source>
</evidence>
<keyword evidence="5" id="KW-0808">Transferase</keyword>
<evidence type="ECO:0000256" key="8">
    <source>
        <dbReference type="ARBA" id="ARBA00022989"/>
    </source>
</evidence>
<dbReference type="Pfam" id="PF11051">
    <property type="entry name" value="Mannosyl_trans3"/>
    <property type="match status" value="1"/>
</dbReference>
<dbReference type="GO" id="GO:0000033">
    <property type="term" value="F:alpha-1,3-mannosyltransferase activity"/>
    <property type="evidence" value="ECO:0007669"/>
    <property type="project" value="TreeGrafter"/>
</dbReference>
<gene>
    <name evidence="14" type="ORF">CANINC_004809</name>
</gene>
<feature type="compositionally biased region" description="Basic and acidic residues" evidence="12">
    <location>
        <begin position="860"/>
        <end position="872"/>
    </location>
</feature>
<dbReference type="GO" id="GO:0046354">
    <property type="term" value="P:mannan biosynthetic process"/>
    <property type="evidence" value="ECO:0007669"/>
    <property type="project" value="UniProtKB-ARBA"/>
</dbReference>
<keyword evidence="15" id="KW-1185">Reference proteome</keyword>
<dbReference type="EMBL" id="SELW01000665">
    <property type="protein sequence ID" value="TID14163.1"/>
    <property type="molecule type" value="Genomic_DNA"/>
</dbReference>
<dbReference type="InterPro" id="IPR029044">
    <property type="entry name" value="Nucleotide-diphossugar_trans"/>
</dbReference>
<dbReference type="STRING" id="52247.A0A4T0WV55"/>
<evidence type="ECO:0000256" key="2">
    <source>
        <dbReference type="ARBA" id="ARBA00004922"/>
    </source>
</evidence>
<comment type="caution">
    <text evidence="14">The sequence shown here is derived from an EMBL/GenBank/DDBJ whole genome shotgun (WGS) entry which is preliminary data.</text>
</comment>
<dbReference type="Gene3D" id="3.90.550.10">
    <property type="entry name" value="Spore Coat Polysaccharide Biosynthesis Protein SpsA, Chain A"/>
    <property type="match status" value="1"/>
</dbReference>
<organism evidence="14 15">
    <name type="scientific">Pichia inconspicua</name>
    <dbReference type="NCBI Taxonomy" id="52247"/>
    <lineage>
        <taxon>Eukaryota</taxon>
        <taxon>Fungi</taxon>
        <taxon>Dikarya</taxon>
        <taxon>Ascomycota</taxon>
        <taxon>Saccharomycotina</taxon>
        <taxon>Pichiomycetes</taxon>
        <taxon>Pichiales</taxon>
        <taxon>Pichiaceae</taxon>
        <taxon>Pichia</taxon>
    </lineage>
</organism>
<feature type="transmembrane region" description="Helical" evidence="13">
    <location>
        <begin position="21"/>
        <end position="39"/>
    </location>
</feature>
<keyword evidence="8 13" id="KW-1133">Transmembrane helix</keyword>
<dbReference type="GO" id="GO:0006493">
    <property type="term" value="P:protein O-linked glycosylation"/>
    <property type="evidence" value="ECO:0007669"/>
    <property type="project" value="TreeGrafter"/>
</dbReference>
<keyword evidence="4" id="KW-0328">Glycosyltransferase</keyword>
<evidence type="ECO:0000256" key="10">
    <source>
        <dbReference type="ARBA" id="ARBA00023136"/>
    </source>
</evidence>
<protein>
    <recommendedName>
        <fullName evidence="16">Glycosyltransferase family 71 protein</fullName>
    </recommendedName>
</protein>
<evidence type="ECO:0000256" key="5">
    <source>
        <dbReference type="ARBA" id="ARBA00022679"/>
    </source>
</evidence>
<dbReference type="AlphaFoldDB" id="A0A4T0WV55"/>
<dbReference type="GO" id="GO:0000139">
    <property type="term" value="C:Golgi membrane"/>
    <property type="evidence" value="ECO:0007669"/>
    <property type="project" value="UniProtKB-SubCell"/>
</dbReference>
<accession>A0A4T0WV55</accession>
<dbReference type="OrthoDB" id="430354at2759"/>
<feature type="region of interest" description="Disordered" evidence="12">
    <location>
        <begin position="733"/>
        <end position="766"/>
    </location>
</feature>
<name>A0A4T0WV55_9ASCO</name>
<evidence type="ECO:0000256" key="12">
    <source>
        <dbReference type="SAM" id="MobiDB-lite"/>
    </source>
</evidence>
<proteinExistence type="inferred from homology"/>
<keyword evidence="11" id="KW-0325">Glycoprotein</keyword>
<keyword evidence="7" id="KW-0735">Signal-anchor</keyword>
<feature type="compositionally biased region" description="Acidic residues" evidence="12">
    <location>
        <begin position="785"/>
        <end position="799"/>
    </location>
</feature>
<evidence type="ECO:0000256" key="11">
    <source>
        <dbReference type="ARBA" id="ARBA00023180"/>
    </source>
</evidence>
<feature type="region of interest" description="Disordered" evidence="12">
    <location>
        <begin position="785"/>
        <end position="872"/>
    </location>
</feature>
<sequence length="872" mass="101205">MSNHSWFGVRVKYYARRYRRVIIAFTLIAIVFNLSTHFFNAPVIRFDESYQGTFKGKYLSTIKNVNFLKTDEFYKKWSLIGYLDDLVNEPIEEPSFHNSKDPFEIIESIENEKKVQFVELAPLEKAKLYSESVLPKSKFQFKVIQDIIYKDAFFAKKFINNRLKKWLKLKQYLTEDEKKLLGVDDDWFRQAVIDLKQKKLDHNMVSSQEIKNTLSHMKIFSSIFLKPGSDNLFRNEETLEDATHYCSSISKKLFNFLSGDYPIISQYDNQNKVTRVPYALDDNLQDDCFLKSLQMNSMGKGIVVTAADHLVPELSGLLALLRVTGNTYPIQIFHKQDLSLESIKILTEIALDPILRLPQEVKEFKVPHNLDTLNLHFVDVSEVLKPRFRKYYSGFSMKLLAYLFNTFEEVIMLDTDTIILENINRFFDLQEYIDRNAFFFRDRDVNSFLYEGIIDYFKSYLNYDQEVHFLNFPRVSEETLNNRFFGAYARHFVEAGLFVINKREKFDGVVTSFMLQMFKLFSGSLHGEKEFIWLGQEYMGNDYSLNENPAVAVGELTPNRDNESNELCTTHPAHLYKDMELLWFNSGFLNCKKFESYYKDINYERNKGKTLLELKKEYLSPLHITHALMPPPAEYAAKGADGEPVRGWTMTQQCSNYLWCAYDVIGGVNNNLIPKGMVISFRPEDTNKWDFLGQLWVRYFNRGYNTGDRGYIEGDAYDELGLDKIDVFTGESKEDLDDSDIDVPPKAPSNVDFEEDKSGEIERIKVPKRPISNINKDVEDEIEENIEDTEKEGEQEQENDTPKKAKGVANNAPGRAKGVNMKADKEKLLDGEASREKAVEILGENEDDEGVDQIQDDETGIVKDVKEDYDGY</sequence>
<dbReference type="SUPFAM" id="SSF53448">
    <property type="entry name" value="Nucleotide-diphospho-sugar transferases"/>
    <property type="match status" value="1"/>
</dbReference>
<keyword evidence="9" id="KW-0333">Golgi apparatus</keyword>
<comment type="pathway">
    <text evidence="2">Protein modification; protein glycosylation.</text>
</comment>
<feature type="compositionally biased region" description="Basic and acidic residues" evidence="12">
    <location>
        <begin position="822"/>
        <end position="839"/>
    </location>
</feature>
<dbReference type="PANTHER" id="PTHR31392:SF1">
    <property type="entry name" value="ALPHA-1,3-MANNOSYLTRANSFERASE MNN1-RELATED"/>
    <property type="match status" value="1"/>
</dbReference>
<dbReference type="Proteomes" id="UP000307173">
    <property type="component" value="Unassembled WGS sequence"/>
</dbReference>